<dbReference type="SUPFAM" id="SSF52540">
    <property type="entry name" value="P-loop containing nucleoside triphosphate hydrolases"/>
    <property type="match status" value="1"/>
</dbReference>
<dbReference type="SMART" id="SM00421">
    <property type="entry name" value="HTH_LUXR"/>
    <property type="match status" value="1"/>
</dbReference>
<evidence type="ECO:0000256" key="2">
    <source>
        <dbReference type="ARBA" id="ARBA00022840"/>
    </source>
</evidence>
<dbReference type="InterPro" id="IPR016032">
    <property type="entry name" value="Sig_transdc_resp-reg_C-effctor"/>
</dbReference>
<dbReference type="PROSITE" id="PS00622">
    <property type="entry name" value="HTH_LUXR_1"/>
    <property type="match status" value="1"/>
</dbReference>
<dbReference type="GO" id="GO:0003677">
    <property type="term" value="F:DNA binding"/>
    <property type="evidence" value="ECO:0007669"/>
    <property type="project" value="InterPro"/>
</dbReference>
<dbReference type="RefSeq" id="WP_087883447.1">
    <property type="nucleotide sequence ID" value="NZ_CP021748.1"/>
</dbReference>
<dbReference type="InterPro" id="IPR036388">
    <property type="entry name" value="WH-like_DNA-bd_sf"/>
</dbReference>
<dbReference type="InterPro" id="IPR027417">
    <property type="entry name" value="P-loop_NTPase"/>
</dbReference>
<dbReference type="AlphaFoldDB" id="A0A1Z1W7M4"/>
<dbReference type="PANTHER" id="PTHR16305">
    <property type="entry name" value="TESTICULAR SOLUBLE ADENYLYL CYCLASE"/>
    <property type="match status" value="1"/>
</dbReference>
<dbReference type="Proteomes" id="UP000195880">
    <property type="component" value="Chromosome"/>
</dbReference>
<dbReference type="InterPro" id="IPR041664">
    <property type="entry name" value="AAA_16"/>
</dbReference>
<dbReference type="eggNOG" id="COG2909">
    <property type="taxonomic scope" value="Bacteria"/>
</dbReference>
<dbReference type="CDD" id="cd06170">
    <property type="entry name" value="LuxR_C_like"/>
    <property type="match status" value="1"/>
</dbReference>
<keyword evidence="6" id="KW-1185">Reference proteome</keyword>
<dbReference type="Pfam" id="PF13191">
    <property type="entry name" value="AAA_16"/>
    <property type="match status" value="1"/>
</dbReference>
<dbReference type="InterPro" id="IPR000792">
    <property type="entry name" value="Tscrpt_reg_LuxR_C"/>
</dbReference>
<dbReference type="PANTHER" id="PTHR16305:SF35">
    <property type="entry name" value="TRANSCRIPTIONAL ACTIVATOR DOMAIN"/>
    <property type="match status" value="1"/>
</dbReference>
<dbReference type="GO" id="GO:0005524">
    <property type="term" value="F:ATP binding"/>
    <property type="evidence" value="ECO:0007669"/>
    <property type="project" value="UniProtKB-KW"/>
</dbReference>
<dbReference type="EMBL" id="CP021748">
    <property type="protein sequence ID" value="ARX82390.1"/>
    <property type="molecule type" value="Genomic_DNA"/>
</dbReference>
<dbReference type="PRINTS" id="PR00038">
    <property type="entry name" value="HTHLUXR"/>
</dbReference>
<evidence type="ECO:0000256" key="1">
    <source>
        <dbReference type="ARBA" id="ARBA00022741"/>
    </source>
</evidence>
<evidence type="ECO:0000313" key="6">
    <source>
        <dbReference type="Proteomes" id="UP000195880"/>
    </source>
</evidence>
<dbReference type="STRING" id="67267.GCA_000716675_00114"/>
<dbReference type="Pfam" id="PF00196">
    <property type="entry name" value="GerE"/>
    <property type="match status" value="1"/>
</dbReference>
<dbReference type="GO" id="GO:0005737">
    <property type="term" value="C:cytoplasm"/>
    <property type="evidence" value="ECO:0007669"/>
    <property type="project" value="TreeGrafter"/>
</dbReference>
<feature type="compositionally biased region" description="Basic and acidic residues" evidence="3">
    <location>
        <begin position="855"/>
        <end position="868"/>
    </location>
</feature>
<evidence type="ECO:0000313" key="5">
    <source>
        <dbReference type="EMBL" id="ARX82390.1"/>
    </source>
</evidence>
<evidence type="ECO:0000256" key="3">
    <source>
        <dbReference type="SAM" id="MobiDB-lite"/>
    </source>
</evidence>
<reference evidence="5 6" key="1">
    <citation type="submission" date="2017-05" db="EMBL/GenBank/DDBJ databases">
        <title>Streptomyces alboflavus Genome sequencing and assembly.</title>
        <authorList>
            <person name="Wang Y."/>
            <person name="Du B."/>
            <person name="Ding Y."/>
            <person name="Liu H."/>
            <person name="Hou Q."/>
            <person name="Liu K."/>
            <person name="Wang C."/>
            <person name="Yao L."/>
        </authorList>
    </citation>
    <scope>NUCLEOTIDE SEQUENCE [LARGE SCALE GENOMIC DNA]</scope>
    <source>
        <strain evidence="5 6">MDJK44</strain>
    </source>
</reference>
<dbReference type="SUPFAM" id="SSF46894">
    <property type="entry name" value="C-terminal effector domain of the bipartite response regulators"/>
    <property type="match status" value="1"/>
</dbReference>
<dbReference type="KEGG" id="salf:SMD44_01800"/>
<dbReference type="Gene3D" id="1.10.10.10">
    <property type="entry name" value="Winged helix-like DNA-binding domain superfamily/Winged helix DNA-binding domain"/>
    <property type="match status" value="1"/>
</dbReference>
<feature type="region of interest" description="Disordered" evidence="3">
    <location>
        <begin position="855"/>
        <end position="875"/>
    </location>
</feature>
<name>A0A1Z1W7M4_9ACTN</name>
<sequence>MLQGRAAELDQLTALLTRARQGHSSALVLRGEAGIGKSALLAETTTLAEAQGFKVLRTTATETETDLPFAALHLLLHRDTDRIAALPAPQAAALRTALGLAPGAGAGHGPTDGDGATSAADRFLTGLAVLTLLAELADGQPLLCVVDDAHWLDHASAEALLFAARRLAAEGVVLLFAVREGHAPRFPAPGLPESRVTGIDDLAAADLLAEHAGDLPPYVRAEILSEARGNPLALRELPAAQREGHLGALAGPARAVALPQGSRVQQTFVDRVTALPEATRTLLLVAAAEGTGDLEATTAAAGALGAGVADLEPAERRQLIRLEGGRLVFGHPLIRTAAYQSAPLAARVAAHRALADALPRVGGADRRAWQLAAASTAPDEYVAAALEETARQARARGGYAAEAAAHERAARLTPDGADRARRLALAAVAAADAGQSAHAADLARHAAPHLTDPAVLARLARVRAGVAREREEFDAAHQVLLDTASAVADRAPDTAATLLYEAMTAAWVAGHRPSIDEITDRVAALDLAPPSGAPPYLPAVDGIARLAAGDPGRALPPLRDLFGRLRGGAHGLGLRERASIATWFAPLGDLEGGIELAAELERECREQGAVGPLPLVLLLRARARVLLGRHGCAVAGAAEGVRIAEDSGQRHYAAQLTGVLAYLAALGGDEARVKELTSFIDPRQAPPGRVWSAAAQPLLDLGLGRHEAALRGYEDLAAGPASHTTVALYCVPDHVEAAVRAGKPDSVRELAARYAEWAGHTGTSWARAVAARCRGLLAETEAGGADAVHAAYEEALRLHADDGRPFERARTRLLFGQWLRRAGHRSEARGLLRAALDVFEQVEAAPWAGRARAELRATGESRAPRGPERLTAARLTPQERQVVRLAATGLSNRDIGAQLFLSPRTVGYHLYNAYPKLGVASRGDLPHLNLQAD</sequence>
<feature type="domain" description="HTH luxR-type" evidence="4">
    <location>
        <begin position="868"/>
        <end position="933"/>
    </location>
</feature>
<dbReference type="GO" id="GO:0004016">
    <property type="term" value="F:adenylate cyclase activity"/>
    <property type="evidence" value="ECO:0007669"/>
    <property type="project" value="TreeGrafter"/>
</dbReference>
<gene>
    <name evidence="5" type="ORF">SMD44_01800</name>
</gene>
<accession>A0A1Z1W7M4</accession>
<evidence type="ECO:0000259" key="4">
    <source>
        <dbReference type="PROSITE" id="PS50043"/>
    </source>
</evidence>
<protein>
    <recommendedName>
        <fullName evidence="4">HTH luxR-type domain-containing protein</fullName>
    </recommendedName>
</protein>
<dbReference type="GO" id="GO:0006355">
    <property type="term" value="P:regulation of DNA-templated transcription"/>
    <property type="evidence" value="ECO:0007669"/>
    <property type="project" value="InterPro"/>
</dbReference>
<keyword evidence="2" id="KW-0067">ATP-binding</keyword>
<organism evidence="5 6">
    <name type="scientific">Streptomyces alboflavus</name>
    <dbReference type="NCBI Taxonomy" id="67267"/>
    <lineage>
        <taxon>Bacteria</taxon>
        <taxon>Bacillati</taxon>
        <taxon>Actinomycetota</taxon>
        <taxon>Actinomycetes</taxon>
        <taxon>Kitasatosporales</taxon>
        <taxon>Streptomycetaceae</taxon>
        <taxon>Streptomyces</taxon>
    </lineage>
</organism>
<proteinExistence type="predicted"/>
<dbReference type="PROSITE" id="PS50043">
    <property type="entry name" value="HTH_LUXR_2"/>
    <property type="match status" value="1"/>
</dbReference>
<dbReference type="OrthoDB" id="7053960at2"/>
<keyword evidence="1" id="KW-0547">Nucleotide-binding</keyword>